<protein>
    <submittedName>
        <fullName evidence="2">Uncharacterized protein</fullName>
    </submittedName>
</protein>
<reference evidence="2 3" key="1">
    <citation type="submission" date="2013-02" db="EMBL/GenBank/DDBJ databases">
        <title>Whole genome shotgun sequence of Gordonia malaquae NBRC 108250.</title>
        <authorList>
            <person name="Yoshida I."/>
            <person name="Hosoyama A."/>
            <person name="Tsuchikane K."/>
            <person name="Ando Y."/>
            <person name="Baba S."/>
            <person name="Ohji S."/>
            <person name="Hamada M."/>
            <person name="Tamura T."/>
            <person name="Yamazoe A."/>
            <person name="Yamazaki S."/>
            <person name="Fujita N."/>
        </authorList>
    </citation>
    <scope>NUCLEOTIDE SEQUENCE [LARGE SCALE GENOMIC DNA]</scope>
    <source>
        <strain evidence="2 3">NBRC 108250</strain>
    </source>
</reference>
<dbReference type="STRING" id="410332.SAMN04488550_4173"/>
<keyword evidence="3" id="KW-1185">Reference proteome</keyword>
<comment type="caution">
    <text evidence="2">The sequence shown here is derived from an EMBL/GenBank/DDBJ whole genome shotgun (WGS) entry which is preliminary data.</text>
</comment>
<accession>M3V015</accession>
<dbReference type="RefSeq" id="WP_008381621.1">
    <property type="nucleotide sequence ID" value="NZ_BAOP01000041.1"/>
</dbReference>
<evidence type="ECO:0000313" key="2">
    <source>
        <dbReference type="EMBL" id="GAC81672.1"/>
    </source>
</evidence>
<dbReference type="EMBL" id="BAOP01000041">
    <property type="protein sequence ID" value="GAC81672.1"/>
    <property type="molecule type" value="Genomic_DNA"/>
</dbReference>
<dbReference type="Proteomes" id="UP000035009">
    <property type="component" value="Unassembled WGS sequence"/>
</dbReference>
<evidence type="ECO:0000256" key="1">
    <source>
        <dbReference type="SAM" id="Coils"/>
    </source>
</evidence>
<dbReference type="OrthoDB" id="4764891at2"/>
<sequence>MTDEIPDVVSRARAALDGITPEKWVHYDDFLGGVHTLDDLSETDVRFALAAPDLVRDLIAEVEQLRDDLRVERITTHLCESVDADLREARAEVERLAAERDQAIAAHQRAEARATLHREERDEARAAVAREADIWHHLSLAAGGPVGTHGDAVDAIASLRRETDQAGAAELRVRLLHSPVDCRGTDEQRCQECISEPHPCPTIRAFDGEA</sequence>
<keyword evidence="1" id="KW-0175">Coiled coil</keyword>
<organism evidence="2 3">
    <name type="scientific">Gordonia malaquae NBRC 108250</name>
    <dbReference type="NCBI Taxonomy" id="1223542"/>
    <lineage>
        <taxon>Bacteria</taxon>
        <taxon>Bacillati</taxon>
        <taxon>Actinomycetota</taxon>
        <taxon>Actinomycetes</taxon>
        <taxon>Mycobacteriales</taxon>
        <taxon>Gordoniaceae</taxon>
        <taxon>Gordonia</taxon>
    </lineage>
</organism>
<feature type="coiled-coil region" evidence="1">
    <location>
        <begin position="55"/>
        <end position="127"/>
    </location>
</feature>
<proteinExistence type="predicted"/>
<name>M3V015_GORML</name>
<dbReference type="AlphaFoldDB" id="M3V015"/>
<evidence type="ECO:0000313" key="3">
    <source>
        <dbReference type="Proteomes" id="UP000035009"/>
    </source>
</evidence>
<gene>
    <name evidence="2" type="ORF">GM1_041_00430</name>
</gene>